<dbReference type="EMBL" id="CM037158">
    <property type="protein sequence ID" value="KAH7851970.1"/>
    <property type="molecule type" value="Genomic_DNA"/>
</dbReference>
<keyword evidence="2" id="KW-1185">Reference proteome</keyword>
<sequence length="381" mass="42006">MIDKRMTTVKMIDKRMTTVIGTTAVGPNAGSANKLTLGLLLSWGIRKTRETGRRKEFITRTMAIKAMMFVMLFATVFCLVESASRWGEIGGYAVGDCDESYSPPPPPPVQRQTPPENPKTKEIRTERIHTKEIHHACCCDKKSSDSSNSHHLKSDFQSSNQKPNPSSGIQNPVSSSGHQKPDPPAGNPDSQSGHQKLDSSTTCACKVGSCSSGNEEQGSSSGHEKSGYGVLNVVLSVCVSVLVTYAVSKLTEQDSVLLVQVEKTGKYIGAGWEKCFDEAYWELRKKVNPFVCANYSRDKELATQNTYLVVSILVAASGIHRLPAINSYSDLDRAAINSYSDLDRVLCYLTSIYSRDIKAVKMLWATRHSIEDFPKLRRLRS</sequence>
<dbReference type="Proteomes" id="UP000828048">
    <property type="component" value="Chromosome 8"/>
</dbReference>
<comment type="caution">
    <text evidence="1">The sequence shown here is derived from an EMBL/GenBank/DDBJ whole genome shotgun (WGS) entry which is preliminary data.</text>
</comment>
<reference evidence="1 2" key="1">
    <citation type="journal article" date="2021" name="Hortic Res">
        <title>High-quality reference genome and annotation aids understanding of berry development for evergreen blueberry (Vaccinium darrowii).</title>
        <authorList>
            <person name="Yu J."/>
            <person name="Hulse-Kemp A.M."/>
            <person name="Babiker E."/>
            <person name="Staton M."/>
        </authorList>
    </citation>
    <scope>NUCLEOTIDE SEQUENCE [LARGE SCALE GENOMIC DNA]</scope>
    <source>
        <strain evidence="2">cv. NJ 8807/NJ 8810</strain>
        <tissue evidence="1">Young leaf</tissue>
    </source>
</reference>
<name>A0ACB7YGQ3_9ERIC</name>
<evidence type="ECO:0000313" key="2">
    <source>
        <dbReference type="Proteomes" id="UP000828048"/>
    </source>
</evidence>
<protein>
    <submittedName>
        <fullName evidence="1">Uncharacterized protein</fullName>
    </submittedName>
</protein>
<evidence type="ECO:0000313" key="1">
    <source>
        <dbReference type="EMBL" id="KAH7851970.1"/>
    </source>
</evidence>
<gene>
    <name evidence="1" type="ORF">Vadar_019001</name>
</gene>
<accession>A0ACB7YGQ3</accession>
<proteinExistence type="predicted"/>
<organism evidence="1 2">
    <name type="scientific">Vaccinium darrowii</name>
    <dbReference type="NCBI Taxonomy" id="229202"/>
    <lineage>
        <taxon>Eukaryota</taxon>
        <taxon>Viridiplantae</taxon>
        <taxon>Streptophyta</taxon>
        <taxon>Embryophyta</taxon>
        <taxon>Tracheophyta</taxon>
        <taxon>Spermatophyta</taxon>
        <taxon>Magnoliopsida</taxon>
        <taxon>eudicotyledons</taxon>
        <taxon>Gunneridae</taxon>
        <taxon>Pentapetalae</taxon>
        <taxon>asterids</taxon>
        <taxon>Ericales</taxon>
        <taxon>Ericaceae</taxon>
        <taxon>Vaccinioideae</taxon>
        <taxon>Vaccinieae</taxon>
        <taxon>Vaccinium</taxon>
    </lineage>
</organism>